<dbReference type="Pfam" id="PF02020">
    <property type="entry name" value="W2"/>
    <property type="match status" value="1"/>
</dbReference>
<dbReference type="InterPro" id="IPR051956">
    <property type="entry name" value="eIF2B_epsilon"/>
</dbReference>
<gene>
    <name evidence="11" type="ORF">MELIAE_LOCUS10043</name>
</gene>
<proteinExistence type="inferred from homology"/>
<name>A0A9P0BC18_BRAAE</name>
<dbReference type="Gene3D" id="2.160.10.10">
    <property type="entry name" value="Hexapeptide repeat proteins"/>
    <property type="match status" value="1"/>
</dbReference>
<comment type="subunit">
    <text evidence="8">Component of the translation initiation factor 2B (eIF2B) complex which is a heterodecamer of two sets of five different subunits: alpha, beta, gamma, delta and epsilon. Subunits alpha, beta and delta comprise a regulatory subcomplex and subunits epsilon and gamma comprise a catalytic subcomplex. Within the complex, the hexameric regulatory complex resides at the center, with the two heterodimeric catalytic subcomplexes bound on opposite sides.</text>
</comment>
<dbReference type="InterPro" id="IPR044123">
    <property type="entry name" value="W2_eIF2B_epsilon"/>
</dbReference>
<dbReference type="Proteomes" id="UP001154078">
    <property type="component" value="Chromosome 7"/>
</dbReference>
<reference evidence="11" key="1">
    <citation type="submission" date="2021-12" db="EMBL/GenBank/DDBJ databases">
        <authorList>
            <person name="King R."/>
        </authorList>
    </citation>
    <scope>NUCLEOTIDE SEQUENCE</scope>
</reference>
<dbReference type="GO" id="GO:0005085">
    <property type="term" value="F:guanyl-nucleotide exchange factor activity"/>
    <property type="evidence" value="ECO:0007669"/>
    <property type="project" value="InterPro"/>
</dbReference>
<dbReference type="InterPro" id="IPR029044">
    <property type="entry name" value="Nucleotide-diphossugar_trans"/>
</dbReference>
<evidence type="ECO:0000313" key="12">
    <source>
        <dbReference type="Proteomes" id="UP001154078"/>
    </source>
</evidence>
<dbReference type="InterPro" id="IPR016024">
    <property type="entry name" value="ARM-type_fold"/>
</dbReference>
<evidence type="ECO:0000259" key="10">
    <source>
        <dbReference type="PROSITE" id="PS51363"/>
    </source>
</evidence>
<keyword evidence="12" id="KW-1185">Reference proteome</keyword>
<dbReference type="GO" id="GO:0003743">
    <property type="term" value="F:translation initiation factor activity"/>
    <property type="evidence" value="ECO:0007669"/>
    <property type="project" value="UniProtKB-KW"/>
</dbReference>
<dbReference type="PROSITE" id="PS51363">
    <property type="entry name" value="W2"/>
    <property type="match status" value="1"/>
</dbReference>
<keyword evidence="5" id="KW-0648">Protein biosynthesis</keyword>
<evidence type="ECO:0000256" key="7">
    <source>
        <dbReference type="ARBA" id="ARBA00044345"/>
    </source>
</evidence>
<accession>A0A9P0BC18</accession>
<dbReference type="Gene3D" id="3.90.550.10">
    <property type="entry name" value="Spore Coat Polysaccharide Biosynthesis Protein SpsA, Chain A"/>
    <property type="match status" value="1"/>
</dbReference>
<dbReference type="InterPro" id="IPR035543">
    <property type="entry name" value="eIF-2B_epsilon_N"/>
</dbReference>
<dbReference type="CDD" id="cd11558">
    <property type="entry name" value="W2_eIF2B_epsilon"/>
    <property type="match status" value="1"/>
</dbReference>
<dbReference type="SMART" id="SM00515">
    <property type="entry name" value="eIF5C"/>
    <property type="match status" value="1"/>
</dbReference>
<dbReference type="Pfam" id="PF25084">
    <property type="entry name" value="LbH_EIF2B"/>
    <property type="match status" value="1"/>
</dbReference>
<dbReference type="PANTHER" id="PTHR45887">
    <property type="entry name" value="TRANSLATION INITIATION FACTOR EIF-2B SUBUNIT EPSILON"/>
    <property type="match status" value="1"/>
</dbReference>
<dbReference type="CDD" id="cd04197">
    <property type="entry name" value="eIF-2B_epsilon_N"/>
    <property type="match status" value="1"/>
</dbReference>
<dbReference type="InterPro" id="IPR056764">
    <property type="entry name" value="LbH_EIF2B3/5"/>
</dbReference>
<evidence type="ECO:0000256" key="3">
    <source>
        <dbReference type="ARBA" id="ARBA00022490"/>
    </source>
</evidence>
<evidence type="ECO:0000256" key="9">
    <source>
        <dbReference type="SAM" id="MobiDB-lite"/>
    </source>
</evidence>
<dbReference type="GO" id="GO:0005851">
    <property type="term" value="C:eukaryotic translation initiation factor 2B complex"/>
    <property type="evidence" value="ECO:0007669"/>
    <property type="project" value="TreeGrafter"/>
</dbReference>
<dbReference type="GO" id="GO:0005829">
    <property type="term" value="C:cytosol"/>
    <property type="evidence" value="ECO:0007669"/>
    <property type="project" value="UniProtKB-SubCell"/>
</dbReference>
<feature type="region of interest" description="Disordered" evidence="9">
    <location>
        <begin position="448"/>
        <end position="471"/>
    </location>
</feature>
<dbReference type="CDD" id="cd03356">
    <property type="entry name" value="LbH_G1P_AT_C_like"/>
    <property type="match status" value="1"/>
</dbReference>
<dbReference type="PANTHER" id="PTHR45887:SF1">
    <property type="entry name" value="TRANSLATION INITIATION FACTOR EIF-2B SUBUNIT EPSILON"/>
    <property type="match status" value="1"/>
</dbReference>
<evidence type="ECO:0000313" key="11">
    <source>
        <dbReference type="EMBL" id="CAH0560261.1"/>
    </source>
</evidence>
<evidence type="ECO:0000256" key="2">
    <source>
        <dbReference type="ARBA" id="ARBA00007878"/>
    </source>
</evidence>
<organism evidence="11 12">
    <name type="scientific">Brassicogethes aeneus</name>
    <name type="common">Rape pollen beetle</name>
    <name type="synonym">Meligethes aeneus</name>
    <dbReference type="NCBI Taxonomy" id="1431903"/>
    <lineage>
        <taxon>Eukaryota</taxon>
        <taxon>Metazoa</taxon>
        <taxon>Ecdysozoa</taxon>
        <taxon>Arthropoda</taxon>
        <taxon>Hexapoda</taxon>
        <taxon>Insecta</taxon>
        <taxon>Pterygota</taxon>
        <taxon>Neoptera</taxon>
        <taxon>Endopterygota</taxon>
        <taxon>Coleoptera</taxon>
        <taxon>Polyphaga</taxon>
        <taxon>Cucujiformia</taxon>
        <taxon>Nitidulidae</taxon>
        <taxon>Meligethinae</taxon>
        <taxon>Brassicogethes</taxon>
    </lineage>
</organism>
<comment type="subcellular location">
    <subcellularLocation>
        <location evidence="1">Cytoplasm</location>
        <location evidence="1">Cytosol</location>
    </subcellularLocation>
</comment>
<keyword evidence="4" id="KW-0396">Initiation factor</keyword>
<dbReference type="Gene3D" id="1.25.40.180">
    <property type="match status" value="1"/>
</dbReference>
<dbReference type="SUPFAM" id="SSF48371">
    <property type="entry name" value="ARM repeat"/>
    <property type="match status" value="1"/>
</dbReference>
<dbReference type="OrthoDB" id="424572at2759"/>
<evidence type="ECO:0000256" key="6">
    <source>
        <dbReference type="ARBA" id="ARBA00044144"/>
    </source>
</evidence>
<dbReference type="AlphaFoldDB" id="A0A9P0BC18"/>
<sequence>MSNKSKELVQKENAVQAIIVVDTFDDEFLPLSNDIPHALLPLVNKPIIDYTLEFLSLGGIEETFLFCCTHIDAIKQHINKCVENAEEWTQTMKVNVVVSESCRSFGDCLRDLDAKGYLRGDFVLVEPGTISNINLLPLLEKHNKITKIDKGAAMTLIFQESGLGHISRCPKEEVLMATNSSGRVLFHKKLGTTRERKIEFPLEIFLENSTVSLRHNLKDTHISICSPAVLPLFSDNFDFQTRDDFVRGLLMNEEILGMTVYSNVLKGGQFGGAVTNWRTYQTLSHELKNNYVYPVQPSQKHNSFLKNDVIAGQNATISKSAKLNNVIMGDNVKIGENVDISNSFIFSNTKVEDNVTISLSIVGPNCLVKEKSKILAGTVLGKGVQIEKECFVEDALVQSTRPDELDSRDVLGKHAFRLVLDDNEPEDVVDLALARKLSRLHIDQNLGEESEDDGFSESEDERSSYTHSPAPDDTKLFFTEVIDSLTRGFEDKLQCDNLILEINSSRYAYNVTVKEVNFFVIKAILIMSLRQPMGPQYFSQLQRLLQYFVPILKNYLRNESAMLDCLQAVEDVATSNENLTEKWVMFVLQYFYDKDHVTEDAILKWYSTLDKKSNFHAQVKPFTDWLQEAEEASSSEDE</sequence>
<dbReference type="SUPFAM" id="SSF51161">
    <property type="entry name" value="Trimeric LpxA-like enzymes"/>
    <property type="match status" value="1"/>
</dbReference>
<evidence type="ECO:0000256" key="1">
    <source>
        <dbReference type="ARBA" id="ARBA00004514"/>
    </source>
</evidence>
<evidence type="ECO:0000256" key="8">
    <source>
        <dbReference type="ARBA" id="ARBA00046432"/>
    </source>
</evidence>
<feature type="compositionally biased region" description="Acidic residues" evidence="9">
    <location>
        <begin position="448"/>
        <end position="460"/>
    </location>
</feature>
<dbReference type="SUPFAM" id="SSF53448">
    <property type="entry name" value="Nucleotide-diphospho-sugar transferases"/>
    <property type="match status" value="1"/>
</dbReference>
<dbReference type="GO" id="GO:0031369">
    <property type="term" value="F:translation initiation factor binding"/>
    <property type="evidence" value="ECO:0007669"/>
    <property type="project" value="InterPro"/>
</dbReference>
<feature type="domain" description="W2" evidence="10">
    <location>
        <begin position="471"/>
        <end position="636"/>
    </location>
</feature>
<comment type="similarity">
    <text evidence="2">Belongs to the eIF-2B gamma/epsilon subunits family.</text>
</comment>
<keyword evidence="3" id="KW-0963">Cytoplasm</keyword>
<dbReference type="InterPro" id="IPR003307">
    <property type="entry name" value="W2_domain"/>
</dbReference>
<dbReference type="EMBL" id="OV121138">
    <property type="protein sequence ID" value="CAH0560261.1"/>
    <property type="molecule type" value="Genomic_DNA"/>
</dbReference>
<evidence type="ECO:0000256" key="5">
    <source>
        <dbReference type="ARBA" id="ARBA00022917"/>
    </source>
</evidence>
<protein>
    <recommendedName>
        <fullName evidence="6">Translation initiation factor eIF2B subunit epsilon</fullName>
    </recommendedName>
    <alternativeName>
        <fullName evidence="7">eIF2B GDP-GTP exchange factor subunit epsilon</fullName>
    </alternativeName>
</protein>
<evidence type="ECO:0000256" key="4">
    <source>
        <dbReference type="ARBA" id="ARBA00022540"/>
    </source>
</evidence>
<dbReference type="InterPro" id="IPR011004">
    <property type="entry name" value="Trimer_LpxA-like_sf"/>
</dbReference>
<dbReference type="FunFam" id="1.25.40.180:FF:000022">
    <property type="entry name" value="Translation initiation factor eIF-2B epsilon subunit"/>
    <property type="match status" value="1"/>
</dbReference>